<evidence type="ECO:0000256" key="2">
    <source>
        <dbReference type="ARBA" id="ARBA00022649"/>
    </source>
</evidence>
<dbReference type="InterPro" id="IPR010985">
    <property type="entry name" value="Ribbon_hlx_hlx"/>
</dbReference>
<dbReference type="PANTHER" id="PTHR35401">
    <property type="entry name" value="COPG FAMILY HELIX-TURN-HELIX PROTEIN-RELATED-RELATED"/>
    <property type="match status" value="1"/>
</dbReference>
<evidence type="ECO:0000313" key="8">
    <source>
        <dbReference type="Proteomes" id="UP000295805"/>
    </source>
</evidence>
<keyword evidence="1" id="KW-0678">Repressor</keyword>
<dbReference type="PANTHER" id="PTHR35401:SF1">
    <property type="entry name" value="CYTOPLASMIC PROTEIN"/>
    <property type="match status" value="1"/>
</dbReference>
<dbReference type="Pfam" id="PF08681">
    <property type="entry name" value="TacA1"/>
    <property type="match status" value="1"/>
</dbReference>
<proteinExistence type="inferred from homology"/>
<evidence type="ECO:0000256" key="3">
    <source>
        <dbReference type="ARBA" id="ARBA00023015"/>
    </source>
</evidence>
<evidence type="ECO:0000313" key="7">
    <source>
        <dbReference type="EMBL" id="TCW25029.1"/>
    </source>
</evidence>
<keyword evidence="5" id="KW-0804">Transcription</keyword>
<dbReference type="InterPro" id="IPR014795">
    <property type="entry name" value="TacA_1-like"/>
</dbReference>
<dbReference type="AlphaFoldDB" id="A0A4R3ZWH5"/>
<dbReference type="GO" id="GO:0003677">
    <property type="term" value="F:DNA binding"/>
    <property type="evidence" value="ECO:0007669"/>
    <property type="project" value="UniProtKB-KW"/>
</dbReference>
<dbReference type="GO" id="GO:0006355">
    <property type="term" value="P:regulation of DNA-templated transcription"/>
    <property type="evidence" value="ECO:0007669"/>
    <property type="project" value="InterPro"/>
</dbReference>
<accession>A0A4R3ZWH5</accession>
<evidence type="ECO:0000256" key="1">
    <source>
        <dbReference type="ARBA" id="ARBA00022491"/>
    </source>
</evidence>
<gene>
    <name evidence="7" type="ORF">EDD19_10587</name>
</gene>
<sequence length="63" mass="7267">MTEFILGSAVDQAEKVLADRRWFTVSQDQWDEFNRLLDAPLEDASKLRRLAARPSPFTDPESE</sequence>
<keyword evidence="4" id="KW-0238">DNA-binding</keyword>
<dbReference type="SUPFAM" id="SSF47598">
    <property type="entry name" value="Ribbon-helix-helix"/>
    <property type="match status" value="1"/>
</dbReference>
<keyword evidence="3" id="KW-0805">Transcription regulation</keyword>
<evidence type="ECO:0000256" key="5">
    <source>
        <dbReference type="ARBA" id="ARBA00023163"/>
    </source>
</evidence>
<comment type="caution">
    <text evidence="7">The sequence shown here is derived from an EMBL/GenBank/DDBJ whole genome shotgun (WGS) entry which is preliminary data.</text>
</comment>
<protein>
    <submittedName>
        <fullName evidence="7">Uncharacterized protein DUF1778</fullName>
    </submittedName>
</protein>
<organism evidence="7 8">
    <name type="scientific">Dietzia cinnamea</name>
    <dbReference type="NCBI Taxonomy" id="321318"/>
    <lineage>
        <taxon>Bacteria</taxon>
        <taxon>Bacillati</taxon>
        <taxon>Actinomycetota</taxon>
        <taxon>Actinomycetes</taxon>
        <taxon>Mycobacteriales</taxon>
        <taxon>Dietziaceae</taxon>
        <taxon>Dietzia</taxon>
    </lineage>
</organism>
<evidence type="ECO:0000256" key="6">
    <source>
        <dbReference type="ARBA" id="ARBA00049988"/>
    </source>
</evidence>
<evidence type="ECO:0000256" key="4">
    <source>
        <dbReference type="ARBA" id="ARBA00023125"/>
    </source>
</evidence>
<name>A0A4R3ZWH5_9ACTN</name>
<dbReference type="Gene3D" id="1.20.5.780">
    <property type="entry name" value="Single helix bin"/>
    <property type="match status" value="1"/>
</dbReference>
<comment type="similarity">
    <text evidence="6">Belongs to the TacA antitoxin family.</text>
</comment>
<dbReference type="Proteomes" id="UP000295805">
    <property type="component" value="Unassembled WGS sequence"/>
</dbReference>
<dbReference type="EMBL" id="SMCX01000005">
    <property type="protein sequence ID" value="TCW25029.1"/>
    <property type="molecule type" value="Genomic_DNA"/>
</dbReference>
<keyword evidence="2" id="KW-1277">Toxin-antitoxin system</keyword>
<reference evidence="7 8" key="1">
    <citation type="submission" date="2019-03" db="EMBL/GenBank/DDBJ databases">
        <title>Root nodule microbial communities of legume samples collected from USA, Mexico and Botswana.</title>
        <authorList>
            <person name="Hirsch A."/>
        </authorList>
    </citation>
    <scope>NUCLEOTIDE SEQUENCE [LARGE SCALE GENOMIC DNA]</scope>
    <source>
        <strain evidence="7 8">55</strain>
    </source>
</reference>